<evidence type="ECO:0000313" key="1">
    <source>
        <dbReference type="EMBL" id="KAK4803779.1"/>
    </source>
</evidence>
<proteinExistence type="predicted"/>
<dbReference type="AlphaFoldDB" id="A0AAN7RF15"/>
<name>A0AAN7RF15_TRANT</name>
<dbReference type="EMBL" id="JAXQNO010000001">
    <property type="protein sequence ID" value="KAK4803779.1"/>
    <property type="molecule type" value="Genomic_DNA"/>
</dbReference>
<keyword evidence="2" id="KW-1185">Reference proteome</keyword>
<accession>A0AAN7RF15</accession>
<protein>
    <submittedName>
        <fullName evidence="1">Uncharacterized protein</fullName>
    </submittedName>
</protein>
<evidence type="ECO:0000313" key="2">
    <source>
        <dbReference type="Proteomes" id="UP001346149"/>
    </source>
</evidence>
<gene>
    <name evidence="1" type="ORF">SAY86_003596</name>
</gene>
<sequence length="122" mass="14358">MYWKSIKCIRFAQKSTICFAEEYQTVTVRITNDTPAIMDVQCDSDIGAKKGQRITARLTFKTKEESLFTAWTCSFNIPKLNISKRFVVYRLIAENKYLKSWYIRPEGTCYISTFDDREYCKS</sequence>
<dbReference type="Proteomes" id="UP001346149">
    <property type="component" value="Unassembled WGS sequence"/>
</dbReference>
<reference evidence="1 2" key="1">
    <citation type="journal article" date="2023" name="Hortic Res">
        <title>Pangenome of water caltrop reveals structural variations and asymmetric subgenome divergence after allopolyploidization.</title>
        <authorList>
            <person name="Zhang X."/>
            <person name="Chen Y."/>
            <person name="Wang L."/>
            <person name="Yuan Y."/>
            <person name="Fang M."/>
            <person name="Shi L."/>
            <person name="Lu R."/>
            <person name="Comes H.P."/>
            <person name="Ma Y."/>
            <person name="Chen Y."/>
            <person name="Huang G."/>
            <person name="Zhou Y."/>
            <person name="Zheng Z."/>
            <person name="Qiu Y."/>
        </authorList>
    </citation>
    <scope>NUCLEOTIDE SEQUENCE [LARGE SCALE GENOMIC DNA]</scope>
    <source>
        <strain evidence="1">F231</strain>
    </source>
</reference>
<organism evidence="1 2">
    <name type="scientific">Trapa natans</name>
    <name type="common">Water chestnut</name>
    <dbReference type="NCBI Taxonomy" id="22666"/>
    <lineage>
        <taxon>Eukaryota</taxon>
        <taxon>Viridiplantae</taxon>
        <taxon>Streptophyta</taxon>
        <taxon>Embryophyta</taxon>
        <taxon>Tracheophyta</taxon>
        <taxon>Spermatophyta</taxon>
        <taxon>Magnoliopsida</taxon>
        <taxon>eudicotyledons</taxon>
        <taxon>Gunneridae</taxon>
        <taxon>Pentapetalae</taxon>
        <taxon>rosids</taxon>
        <taxon>malvids</taxon>
        <taxon>Myrtales</taxon>
        <taxon>Lythraceae</taxon>
        <taxon>Trapa</taxon>
    </lineage>
</organism>
<comment type="caution">
    <text evidence="1">The sequence shown here is derived from an EMBL/GenBank/DDBJ whole genome shotgun (WGS) entry which is preliminary data.</text>
</comment>